<dbReference type="InterPro" id="IPR004770">
    <property type="entry name" value="Na/H_antiport_NhaC"/>
</dbReference>
<evidence type="ECO:0000256" key="3">
    <source>
        <dbReference type="ARBA" id="ARBA00022449"/>
    </source>
</evidence>
<comment type="subcellular location">
    <subcellularLocation>
        <location evidence="1">Cell membrane</location>
        <topology evidence="1">Multi-pass membrane protein</topology>
    </subcellularLocation>
</comment>
<gene>
    <name evidence="12" type="primary">nhaC</name>
    <name evidence="12" type="ORF">CR205_14250</name>
</gene>
<keyword evidence="3" id="KW-0050">Antiport</keyword>
<sequence>MDRQIEHTEQKPRVTGLEAAGVMLAILALIGVSLLYLDAQPHVPVFLAIVLLAVYNLIKKQPWQWVEEGIVKGVRAGIIPIIIFMLIGILIAAWMQSGTIPTLIAFSFQAISTEYFLPSVFVVTAIVGMAVGSSFTTASTIGIAFMALSSILGVDLAMTAGAVVSGALLGDKMSPLSDTTNLASSVTKTDLFEHIRHMMWTAVPAFVISLILFFIIGRAQTTAETTEMNEWIATLSEASHVHWIALIPAVVMAVLAIRKTPAIPTMLAGIGAGFVMAVIQDGQLALSHWMVLIQEGFTASTGNGDIDELLTRGGIQNMMWAVSILVLALSMGGILSRLNIIETILHGVHSWVNTRGKAVLSTTLSSIGINIGMGEQYMSVVLTGEAYKKQFRELGLKGRHLSKTLEAGGTVVNPLIPYGVSGVFMASVLGVPVLSFFPFAFFCLLCPVITIIYGFTGISMNGGDDGPSGSESEEEESDSEEKIQQYA</sequence>
<feature type="transmembrane region" description="Helical" evidence="10">
    <location>
        <begin position="318"/>
        <end position="336"/>
    </location>
</feature>
<evidence type="ECO:0000256" key="2">
    <source>
        <dbReference type="ARBA" id="ARBA00022448"/>
    </source>
</evidence>
<feature type="transmembrane region" description="Helical" evidence="10">
    <location>
        <begin position="262"/>
        <end position="280"/>
    </location>
</feature>
<keyword evidence="7 10" id="KW-0472">Membrane</keyword>
<feature type="transmembrane region" description="Helical" evidence="10">
    <location>
        <begin position="141"/>
        <end position="169"/>
    </location>
</feature>
<dbReference type="Proteomes" id="UP000248066">
    <property type="component" value="Unassembled WGS sequence"/>
</dbReference>
<evidence type="ECO:0000256" key="5">
    <source>
        <dbReference type="ARBA" id="ARBA00022692"/>
    </source>
</evidence>
<dbReference type="PANTHER" id="PTHR33451">
    <property type="entry name" value="MALATE-2H(+)/NA(+)-LACTATE ANTIPORTER"/>
    <property type="match status" value="1"/>
</dbReference>
<dbReference type="PANTHER" id="PTHR33451:SF6">
    <property type="entry name" value="NA(+)_H(+) ANTIPORTER NHAC"/>
    <property type="match status" value="1"/>
</dbReference>
<accession>A0A2W0H6U0</accession>
<protein>
    <submittedName>
        <fullName evidence="12">Na+/H+ antiporter NhaC</fullName>
    </submittedName>
</protein>
<reference evidence="12 13" key="1">
    <citation type="submission" date="2017-10" db="EMBL/GenBank/DDBJ databases">
        <title>Bacillus sp. nov., a halophilic bacterium isolated from a Yangshapao Lake.</title>
        <authorList>
            <person name="Wang H."/>
        </authorList>
    </citation>
    <scope>NUCLEOTIDE SEQUENCE [LARGE SCALE GENOMIC DNA]</scope>
    <source>
        <strain evidence="12 13">YSP-3</strain>
    </source>
</reference>
<keyword evidence="5 10" id="KW-0812">Transmembrane</keyword>
<dbReference type="GO" id="GO:0015297">
    <property type="term" value="F:antiporter activity"/>
    <property type="evidence" value="ECO:0007669"/>
    <property type="project" value="UniProtKB-KW"/>
</dbReference>
<feature type="region of interest" description="Disordered" evidence="9">
    <location>
        <begin position="463"/>
        <end position="487"/>
    </location>
</feature>
<evidence type="ECO:0000256" key="6">
    <source>
        <dbReference type="ARBA" id="ARBA00022989"/>
    </source>
</evidence>
<evidence type="ECO:0000256" key="10">
    <source>
        <dbReference type="SAM" id="Phobius"/>
    </source>
</evidence>
<dbReference type="RefSeq" id="WP_110520777.1">
    <property type="nucleotide sequence ID" value="NZ_PDOF01000002.1"/>
</dbReference>
<feature type="domain" description="Na+/H+ antiporter NhaC-like C-terminal" evidence="11">
    <location>
        <begin position="166"/>
        <end position="458"/>
    </location>
</feature>
<keyword evidence="2" id="KW-0813">Transport</keyword>
<dbReference type="AlphaFoldDB" id="A0A2W0H6U0"/>
<comment type="caution">
    <text evidence="12">The sequence shown here is derived from an EMBL/GenBank/DDBJ whole genome shotgun (WGS) entry which is preliminary data.</text>
</comment>
<evidence type="ECO:0000256" key="7">
    <source>
        <dbReference type="ARBA" id="ARBA00023136"/>
    </source>
</evidence>
<dbReference type="OrthoDB" id="9762978at2"/>
<dbReference type="NCBIfam" id="TIGR00931">
    <property type="entry name" value="antiport_nhaC"/>
    <property type="match status" value="1"/>
</dbReference>
<keyword evidence="13" id="KW-1185">Reference proteome</keyword>
<dbReference type="GO" id="GO:0005886">
    <property type="term" value="C:plasma membrane"/>
    <property type="evidence" value="ECO:0007669"/>
    <property type="project" value="UniProtKB-SubCell"/>
</dbReference>
<feature type="transmembrane region" description="Helical" evidence="10">
    <location>
        <begin position="407"/>
        <end position="430"/>
    </location>
</feature>
<evidence type="ECO:0000259" key="11">
    <source>
        <dbReference type="Pfam" id="PF03553"/>
    </source>
</evidence>
<evidence type="ECO:0000313" key="13">
    <source>
        <dbReference type="Proteomes" id="UP000248066"/>
    </source>
</evidence>
<keyword evidence="6 10" id="KW-1133">Transmembrane helix</keyword>
<evidence type="ECO:0000256" key="4">
    <source>
        <dbReference type="ARBA" id="ARBA00022475"/>
    </source>
</evidence>
<feature type="transmembrane region" description="Helical" evidence="10">
    <location>
        <begin position="198"/>
        <end position="220"/>
    </location>
</feature>
<evidence type="ECO:0000256" key="1">
    <source>
        <dbReference type="ARBA" id="ARBA00004651"/>
    </source>
</evidence>
<feature type="transmembrane region" description="Helical" evidence="10">
    <location>
        <begin position="240"/>
        <end position="257"/>
    </location>
</feature>
<dbReference type="EMBL" id="PDOF01000002">
    <property type="protein sequence ID" value="PYZ96837.1"/>
    <property type="molecule type" value="Genomic_DNA"/>
</dbReference>
<name>A0A2W0H6U0_9BACI</name>
<proteinExistence type="inferred from homology"/>
<evidence type="ECO:0000313" key="12">
    <source>
        <dbReference type="EMBL" id="PYZ96837.1"/>
    </source>
</evidence>
<keyword evidence="4" id="KW-1003">Cell membrane</keyword>
<feature type="transmembrane region" description="Helical" evidence="10">
    <location>
        <begin position="115"/>
        <end position="135"/>
    </location>
</feature>
<feature type="transmembrane region" description="Helical" evidence="10">
    <location>
        <begin position="42"/>
        <end position="58"/>
    </location>
</feature>
<comment type="similarity">
    <text evidence="8">Belongs to the NhaC Na(+)/H(+) (TC 2.A.35) antiporter family.</text>
</comment>
<dbReference type="InterPro" id="IPR052180">
    <property type="entry name" value="NhaC_Na-H+_Antiporter"/>
</dbReference>
<evidence type="ECO:0000256" key="9">
    <source>
        <dbReference type="SAM" id="MobiDB-lite"/>
    </source>
</evidence>
<evidence type="ECO:0000256" key="8">
    <source>
        <dbReference type="ARBA" id="ARBA00038435"/>
    </source>
</evidence>
<dbReference type="InterPro" id="IPR018461">
    <property type="entry name" value="Na/H_Antiport_NhaC-like_C"/>
</dbReference>
<feature type="transmembrane region" description="Helical" evidence="10">
    <location>
        <begin position="78"/>
        <end position="95"/>
    </location>
</feature>
<organism evidence="12 13">
    <name type="scientific">Alteribacter lacisalsi</name>
    <dbReference type="NCBI Taxonomy" id="2045244"/>
    <lineage>
        <taxon>Bacteria</taxon>
        <taxon>Bacillati</taxon>
        <taxon>Bacillota</taxon>
        <taxon>Bacilli</taxon>
        <taxon>Bacillales</taxon>
        <taxon>Bacillaceae</taxon>
        <taxon>Alteribacter</taxon>
    </lineage>
</organism>
<dbReference type="Pfam" id="PF03553">
    <property type="entry name" value="Na_H_antiporter"/>
    <property type="match status" value="1"/>
</dbReference>
<feature type="transmembrane region" description="Helical" evidence="10">
    <location>
        <begin position="436"/>
        <end position="455"/>
    </location>
</feature>
<feature type="transmembrane region" description="Helical" evidence="10">
    <location>
        <begin position="20"/>
        <end position="37"/>
    </location>
</feature>